<dbReference type="AlphaFoldDB" id="A0A8H3DG48"/>
<keyword evidence="1" id="KW-0479">Metal-binding</keyword>
<dbReference type="Pfam" id="PF00264">
    <property type="entry name" value="Tyrosinase"/>
    <property type="match status" value="1"/>
</dbReference>
<dbReference type="SUPFAM" id="SSF48056">
    <property type="entry name" value="Di-copper centre-containing domain"/>
    <property type="match status" value="1"/>
</dbReference>
<evidence type="ECO:0000259" key="4">
    <source>
        <dbReference type="PROSITE" id="PS00498"/>
    </source>
</evidence>
<dbReference type="InterPro" id="IPR008922">
    <property type="entry name" value="Di-copper_centre_dom_sf"/>
</dbReference>
<evidence type="ECO:0000256" key="2">
    <source>
        <dbReference type="ARBA" id="ARBA00023008"/>
    </source>
</evidence>
<feature type="chain" id="PRO_5034673133" description="Tyrosinase copper-binding domain-containing protein" evidence="3">
    <location>
        <begin position="17"/>
        <end position="322"/>
    </location>
</feature>
<gene>
    <name evidence="5" type="ORF">RDB_LOCUS145059</name>
</gene>
<keyword evidence="3" id="KW-0732">Signal</keyword>
<dbReference type="Proteomes" id="UP000663853">
    <property type="component" value="Unassembled WGS sequence"/>
</dbReference>
<feature type="signal peptide" evidence="3">
    <location>
        <begin position="1"/>
        <end position="16"/>
    </location>
</feature>
<organism evidence="5 6">
    <name type="scientific">Rhizoctonia solani</name>
    <dbReference type="NCBI Taxonomy" id="456999"/>
    <lineage>
        <taxon>Eukaryota</taxon>
        <taxon>Fungi</taxon>
        <taxon>Dikarya</taxon>
        <taxon>Basidiomycota</taxon>
        <taxon>Agaricomycotina</taxon>
        <taxon>Agaricomycetes</taxon>
        <taxon>Cantharellales</taxon>
        <taxon>Ceratobasidiaceae</taxon>
        <taxon>Rhizoctonia</taxon>
    </lineage>
</organism>
<dbReference type="EMBL" id="CAJMXA010003883">
    <property type="protein sequence ID" value="CAE6519812.1"/>
    <property type="molecule type" value="Genomic_DNA"/>
</dbReference>
<name>A0A8H3DG48_9AGAM</name>
<keyword evidence="2" id="KW-0186">Copper</keyword>
<evidence type="ECO:0000313" key="5">
    <source>
        <dbReference type="EMBL" id="CAE6519812.1"/>
    </source>
</evidence>
<evidence type="ECO:0000256" key="1">
    <source>
        <dbReference type="ARBA" id="ARBA00022723"/>
    </source>
</evidence>
<evidence type="ECO:0000313" key="6">
    <source>
        <dbReference type="Proteomes" id="UP000663853"/>
    </source>
</evidence>
<dbReference type="PROSITE" id="PS00498">
    <property type="entry name" value="TYROSINASE_2"/>
    <property type="match status" value="1"/>
</dbReference>
<dbReference type="InterPro" id="IPR002227">
    <property type="entry name" value="Tyrosinase_Cu-bd"/>
</dbReference>
<protein>
    <recommendedName>
        <fullName evidence="4">Tyrosinase copper-binding domain-containing protein</fullName>
    </recommendedName>
</protein>
<dbReference type="InterPro" id="IPR050316">
    <property type="entry name" value="Tyrosinase/Hemocyanin"/>
</dbReference>
<proteinExistence type="predicted"/>
<dbReference type="GO" id="GO:0016491">
    <property type="term" value="F:oxidoreductase activity"/>
    <property type="evidence" value="ECO:0007669"/>
    <property type="project" value="InterPro"/>
</dbReference>
<comment type="caution">
    <text evidence="5">The sequence shown here is derived from an EMBL/GenBank/DDBJ whole genome shotgun (WGS) entry which is preliminary data.</text>
</comment>
<sequence length="322" mass="36473">MKFFAVLLPLAAGALAVSSKRQQQCTNPEVRVEWRSLTQDQRNSYHNAIKCLQNKPSGVDGQSMYDRFSRNHVDMYGGIHYVAAFLTWHRYYSYARTRTLKDCGYNGPTPYWDWTKDVNNMASSEIFDPVKGFGGNGKATRVGSNTYNCVQNGPYSTQSNFTITWPEKRCLQRNFNMQSSSGSWWRPASGPSTRHSQAQISQVNQNSKYTDFHPALEEGPHDSVHNEINNDMAASFSPADPLFFLHHNNIDRLWALWQGRDQKRLQDYAGNTVQGQSPTGGSRYPLATLDDPIDVGIQGFPPVKARDLMDTQGSTLCYKYDK</sequence>
<reference evidence="5" key="1">
    <citation type="submission" date="2021-01" db="EMBL/GenBank/DDBJ databases">
        <authorList>
            <person name="Kaushik A."/>
        </authorList>
    </citation>
    <scope>NUCLEOTIDE SEQUENCE</scope>
    <source>
        <strain evidence="5">AG6-10EEA</strain>
    </source>
</reference>
<feature type="domain" description="Tyrosinase copper-binding" evidence="4">
    <location>
        <begin position="240"/>
        <end position="251"/>
    </location>
</feature>
<accession>A0A8H3DG48</accession>
<dbReference type="PANTHER" id="PTHR11474:SF126">
    <property type="entry name" value="TYROSINASE-LIKE PROTEIN TYR-1-RELATED"/>
    <property type="match status" value="1"/>
</dbReference>
<dbReference type="OrthoDB" id="3156807at2759"/>
<dbReference type="GO" id="GO:0046872">
    <property type="term" value="F:metal ion binding"/>
    <property type="evidence" value="ECO:0007669"/>
    <property type="project" value="UniProtKB-KW"/>
</dbReference>
<dbReference type="PRINTS" id="PR00092">
    <property type="entry name" value="TYROSINASE"/>
</dbReference>
<dbReference type="PANTHER" id="PTHR11474">
    <property type="entry name" value="TYROSINASE FAMILY MEMBER"/>
    <property type="match status" value="1"/>
</dbReference>
<dbReference type="Gene3D" id="1.10.1280.10">
    <property type="entry name" value="Di-copper center containing domain from catechol oxidase"/>
    <property type="match status" value="1"/>
</dbReference>
<evidence type="ECO:0000256" key="3">
    <source>
        <dbReference type="SAM" id="SignalP"/>
    </source>
</evidence>